<name>A0A158PIY2_ANGCS</name>
<dbReference type="Proteomes" id="UP000267027">
    <property type="component" value="Unassembled WGS sequence"/>
</dbReference>
<sequence length="198" mass="21758">MIAVSLLFAVTVPLNAQCYSRGCVGGGGGHGAAAYETGGYVQPIQQLFPQHIPQQLPQPQPSGYDYKMTPYARPPIEVLPSTTREIATVSLPPKSTEYEDYGKRPIDLKPSSAEGTAAVYETPIKPSSTYIREMPYRPYPQPPMPYRPLSVLPSPGCYVVQPQYYRPASYMPRGYMMPYAPTPSYAVAPSPLSRPPLQ</sequence>
<feature type="signal peptide" evidence="1">
    <location>
        <begin position="1"/>
        <end position="16"/>
    </location>
</feature>
<organism evidence="4">
    <name type="scientific">Angiostrongylus costaricensis</name>
    <name type="common">Nematode worm</name>
    <dbReference type="NCBI Taxonomy" id="334426"/>
    <lineage>
        <taxon>Eukaryota</taxon>
        <taxon>Metazoa</taxon>
        <taxon>Ecdysozoa</taxon>
        <taxon>Nematoda</taxon>
        <taxon>Chromadorea</taxon>
        <taxon>Rhabditida</taxon>
        <taxon>Rhabditina</taxon>
        <taxon>Rhabditomorpha</taxon>
        <taxon>Strongyloidea</taxon>
        <taxon>Metastrongylidae</taxon>
        <taxon>Angiostrongylus</taxon>
    </lineage>
</organism>
<dbReference type="AlphaFoldDB" id="A0A158PIY2"/>
<evidence type="ECO:0000313" key="2">
    <source>
        <dbReference type="EMBL" id="VDM59678.1"/>
    </source>
</evidence>
<accession>A0A158PIY2</accession>
<reference evidence="2 3" key="2">
    <citation type="submission" date="2018-11" db="EMBL/GenBank/DDBJ databases">
        <authorList>
            <consortium name="Pathogen Informatics"/>
        </authorList>
    </citation>
    <scope>NUCLEOTIDE SEQUENCE [LARGE SCALE GENOMIC DNA]</scope>
    <source>
        <strain evidence="2 3">Costa Rica</strain>
    </source>
</reference>
<evidence type="ECO:0000256" key="1">
    <source>
        <dbReference type="SAM" id="SignalP"/>
    </source>
</evidence>
<gene>
    <name evidence="2" type="ORF">ACOC_LOCUS8093</name>
</gene>
<keyword evidence="1" id="KW-0732">Signal</keyword>
<proteinExistence type="predicted"/>
<dbReference type="WBParaSite" id="ACOC_0000809201-mRNA-1">
    <property type="protein sequence ID" value="ACOC_0000809201-mRNA-1"/>
    <property type="gene ID" value="ACOC_0000809201"/>
</dbReference>
<reference evidence="4" key="1">
    <citation type="submission" date="2016-04" db="UniProtKB">
        <authorList>
            <consortium name="WormBaseParasite"/>
        </authorList>
    </citation>
    <scope>IDENTIFICATION</scope>
</reference>
<dbReference type="OrthoDB" id="5876636at2759"/>
<dbReference type="EMBL" id="UYYA01004115">
    <property type="protein sequence ID" value="VDM59678.1"/>
    <property type="molecule type" value="Genomic_DNA"/>
</dbReference>
<keyword evidence="3" id="KW-1185">Reference proteome</keyword>
<protein>
    <submittedName>
        <fullName evidence="4">VM domain-containing protein</fullName>
    </submittedName>
</protein>
<evidence type="ECO:0000313" key="3">
    <source>
        <dbReference type="Proteomes" id="UP000267027"/>
    </source>
</evidence>
<feature type="chain" id="PRO_5043135074" evidence="1">
    <location>
        <begin position="17"/>
        <end position="198"/>
    </location>
</feature>
<evidence type="ECO:0000313" key="4">
    <source>
        <dbReference type="WBParaSite" id="ACOC_0000809201-mRNA-1"/>
    </source>
</evidence>